<sequence length="249" mass="27426">MCAYLVRGPGGPRGEPIVRAEEERISLALPYFDGLSEAGTGQLMAGALLQRFPAQAELIRQGDRPAFLHVVVEGRVEVFTRYRDRETTVDVLDAGESFILAAVFLDSAYLKSARALTPVRLLLVPADAVRAVFRQDPAFAEKCAADLARGYRRLVKEVSNLKLRSSMERLANWLLHQVRRDAGSRHFTIPFDKKTLAAKLGIAPEVLSRNFAALAEHGVKVSGKLVEVTDLARLEAFARPEAVIDDPGY</sequence>
<keyword evidence="1" id="KW-0805">Transcription regulation</keyword>
<reference evidence="7" key="1">
    <citation type="submission" date="2018-06" db="EMBL/GenBank/DDBJ databases">
        <title>Aestuariibacter litoralis strain KCTC 52945T.</title>
        <authorList>
            <person name="Li X."/>
            <person name="Salam N."/>
            <person name="Li J.-L."/>
            <person name="Chen Y.-M."/>
            <person name="Yang Z.-W."/>
            <person name="Zhang L.-Y."/>
            <person name="Han M.-X."/>
            <person name="Xiao M."/>
            <person name="Li W.-J."/>
        </authorList>
    </citation>
    <scope>NUCLEOTIDE SEQUENCE [LARGE SCALE GENOMIC DNA]</scope>
    <source>
        <strain evidence="7">KCTC 52945</strain>
    </source>
</reference>
<dbReference type="GO" id="GO:0005829">
    <property type="term" value="C:cytosol"/>
    <property type="evidence" value="ECO:0007669"/>
    <property type="project" value="TreeGrafter"/>
</dbReference>
<evidence type="ECO:0000313" key="7">
    <source>
        <dbReference type="Proteomes" id="UP000248795"/>
    </source>
</evidence>
<dbReference type="Pfam" id="PF13545">
    <property type="entry name" value="HTH_Crp_2"/>
    <property type="match status" value="1"/>
</dbReference>
<dbReference type="InterPro" id="IPR012318">
    <property type="entry name" value="HTH_CRP"/>
</dbReference>
<dbReference type="PROSITE" id="PS50042">
    <property type="entry name" value="CNMP_BINDING_3"/>
    <property type="match status" value="1"/>
</dbReference>
<proteinExistence type="predicted"/>
<evidence type="ECO:0000256" key="2">
    <source>
        <dbReference type="ARBA" id="ARBA00023125"/>
    </source>
</evidence>
<feature type="domain" description="HTH crp-type" evidence="5">
    <location>
        <begin position="164"/>
        <end position="232"/>
    </location>
</feature>
<evidence type="ECO:0000256" key="3">
    <source>
        <dbReference type="ARBA" id="ARBA00023163"/>
    </source>
</evidence>
<evidence type="ECO:0000259" key="5">
    <source>
        <dbReference type="PROSITE" id="PS51063"/>
    </source>
</evidence>
<keyword evidence="3" id="KW-0804">Transcription</keyword>
<dbReference type="PANTHER" id="PTHR24567">
    <property type="entry name" value="CRP FAMILY TRANSCRIPTIONAL REGULATORY PROTEIN"/>
    <property type="match status" value="1"/>
</dbReference>
<accession>A0A2W2AK07</accession>
<dbReference type="SUPFAM" id="SSF51206">
    <property type="entry name" value="cAMP-binding domain-like"/>
    <property type="match status" value="1"/>
</dbReference>
<dbReference type="SMART" id="SM00419">
    <property type="entry name" value="HTH_CRP"/>
    <property type="match status" value="1"/>
</dbReference>
<dbReference type="Proteomes" id="UP000248795">
    <property type="component" value="Unassembled WGS sequence"/>
</dbReference>
<evidence type="ECO:0000256" key="1">
    <source>
        <dbReference type="ARBA" id="ARBA00023015"/>
    </source>
</evidence>
<dbReference type="GO" id="GO:0003700">
    <property type="term" value="F:DNA-binding transcription factor activity"/>
    <property type="evidence" value="ECO:0007669"/>
    <property type="project" value="TreeGrafter"/>
</dbReference>
<dbReference type="InterPro" id="IPR014710">
    <property type="entry name" value="RmlC-like_jellyroll"/>
</dbReference>
<keyword evidence="2" id="KW-0238">DNA-binding</keyword>
<dbReference type="InterPro" id="IPR050397">
    <property type="entry name" value="Env_Response_Regulators"/>
</dbReference>
<dbReference type="AlphaFoldDB" id="A0A2W2AK07"/>
<dbReference type="Gene3D" id="2.60.120.10">
    <property type="entry name" value="Jelly Rolls"/>
    <property type="match status" value="1"/>
</dbReference>
<gene>
    <name evidence="6" type="ORF">DK847_17630</name>
</gene>
<dbReference type="CDD" id="cd00038">
    <property type="entry name" value="CAP_ED"/>
    <property type="match status" value="1"/>
</dbReference>
<keyword evidence="7" id="KW-1185">Reference proteome</keyword>
<evidence type="ECO:0000259" key="4">
    <source>
        <dbReference type="PROSITE" id="PS50042"/>
    </source>
</evidence>
<dbReference type="InterPro" id="IPR000595">
    <property type="entry name" value="cNMP-bd_dom"/>
</dbReference>
<dbReference type="EMBL" id="QKVK01000009">
    <property type="protein sequence ID" value="PZF75661.1"/>
    <property type="molecule type" value="Genomic_DNA"/>
</dbReference>
<name>A0A2W2AK07_9HYPH</name>
<dbReference type="NCBIfam" id="NF006901">
    <property type="entry name" value="PRK09392.1"/>
    <property type="match status" value="1"/>
</dbReference>
<dbReference type="InterPro" id="IPR036388">
    <property type="entry name" value="WH-like_DNA-bd_sf"/>
</dbReference>
<feature type="domain" description="Cyclic nucleotide-binding" evidence="4">
    <location>
        <begin position="31"/>
        <end position="150"/>
    </location>
</feature>
<dbReference type="PROSITE" id="PS51063">
    <property type="entry name" value="HTH_CRP_2"/>
    <property type="match status" value="1"/>
</dbReference>
<dbReference type="PANTHER" id="PTHR24567:SF74">
    <property type="entry name" value="HTH-TYPE TRANSCRIPTIONAL REGULATOR ARCR"/>
    <property type="match status" value="1"/>
</dbReference>
<dbReference type="Gene3D" id="1.10.10.10">
    <property type="entry name" value="Winged helix-like DNA-binding domain superfamily/Winged helix DNA-binding domain"/>
    <property type="match status" value="1"/>
</dbReference>
<dbReference type="InterPro" id="IPR018490">
    <property type="entry name" value="cNMP-bd_dom_sf"/>
</dbReference>
<evidence type="ECO:0000313" key="6">
    <source>
        <dbReference type="EMBL" id="PZF75661.1"/>
    </source>
</evidence>
<dbReference type="Pfam" id="PF00027">
    <property type="entry name" value="cNMP_binding"/>
    <property type="match status" value="1"/>
</dbReference>
<organism evidence="6 7">
    <name type="scientific">Aestuariivirga litoralis</name>
    <dbReference type="NCBI Taxonomy" id="2650924"/>
    <lineage>
        <taxon>Bacteria</taxon>
        <taxon>Pseudomonadati</taxon>
        <taxon>Pseudomonadota</taxon>
        <taxon>Alphaproteobacteria</taxon>
        <taxon>Hyphomicrobiales</taxon>
        <taxon>Aestuariivirgaceae</taxon>
        <taxon>Aestuariivirga</taxon>
    </lineage>
</organism>
<dbReference type="GO" id="GO:0003677">
    <property type="term" value="F:DNA binding"/>
    <property type="evidence" value="ECO:0007669"/>
    <property type="project" value="UniProtKB-KW"/>
</dbReference>
<dbReference type="InterPro" id="IPR036390">
    <property type="entry name" value="WH_DNA-bd_sf"/>
</dbReference>
<comment type="caution">
    <text evidence="6">The sequence shown here is derived from an EMBL/GenBank/DDBJ whole genome shotgun (WGS) entry which is preliminary data.</text>
</comment>
<dbReference type="SUPFAM" id="SSF46785">
    <property type="entry name" value="Winged helix' DNA-binding domain"/>
    <property type="match status" value="1"/>
</dbReference>
<dbReference type="SMART" id="SM00100">
    <property type="entry name" value="cNMP"/>
    <property type="match status" value="1"/>
</dbReference>
<protein>
    <submittedName>
        <fullName evidence="6">Transcriptional regulator</fullName>
    </submittedName>
</protein>